<dbReference type="AlphaFoldDB" id="A0AAU8HC89"/>
<organism evidence="3">
    <name type="scientific">Micromonospora sp. CCTCC AA 2012012</name>
    <dbReference type="NCBI Taxonomy" id="3111921"/>
    <lineage>
        <taxon>Bacteria</taxon>
        <taxon>Bacillati</taxon>
        <taxon>Actinomycetota</taxon>
        <taxon>Actinomycetes</taxon>
        <taxon>Micromonosporales</taxon>
        <taxon>Micromonosporaceae</taxon>
        <taxon>Micromonospora</taxon>
    </lineage>
</organism>
<dbReference type="EMBL" id="CP159342">
    <property type="protein sequence ID" value="XCH74175.1"/>
    <property type="molecule type" value="Genomic_DNA"/>
</dbReference>
<feature type="domain" description="A-factor biosynthesis hotdog" evidence="1">
    <location>
        <begin position="16"/>
        <end position="145"/>
    </location>
</feature>
<proteinExistence type="predicted"/>
<reference evidence="2" key="1">
    <citation type="submission" date="2024-01" db="EMBL/GenBank/DDBJ databases">
        <title>The genome sequence of Micromonospora mangrovi CCTCC AA 2012012.</title>
        <authorList>
            <person name="Gao J."/>
        </authorList>
    </citation>
    <scope>NUCLEOTIDE SEQUENCE</scope>
    <source>
        <strain evidence="2">CCTCC AA 2012012</strain>
    </source>
</reference>
<gene>
    <name evidence="3" type="ORF">ABUL08_28575</name>
    <name evidence="2" type="ORF">VK199_28490</name>
</gene>
<dbReference type="RefSeq" id="WP_350933139.1">
    <property type="nucleotide sequence ID" value="NZ_CP157762.1"/>
</dbReference>
<evidence type="ECO:0000313" key="2">
    <source>
        <dbReference type="EMBL" id="XBP93477.1"/>
    </source>
</evidence>
<reference evidence="3" key="2">
    <citation type="submission" date="2024-06" db="EMBL/GenBank/DDBJ databases">
        <title>Micromonospora mangrovi CCTCC AA 2012012 genome sequences.</title>
        <authorList>
            <person name="Gao J."/>
        </authorList>
    </citation>
    <scope>NUCLEOTIDE SEQUENCE</scope>
    <source>
        <strain evidence="3">CCTCC AA 2012012</strain>
    </source>
</reference>
<evidence type="ECO:0000313" key="3">
    <source>
        <dbReference type="EMBL" id="XCH74175.1"/>
    </source>
</evidence>
<feature type="domain" description="A-factor biosynthesis hotdog" evidence="1">
    <location>
        <begin position="186"/>
        <end position="306"/>
    </location>
</feature>
<accession>A0AAU8HC89</accession>
<dbReference type="InterPro" id="IPR005509">
    <property type="entry name" value="AfsA_hotdog_dom"/>
</dbReference>
<sequence>MSVVDEGPPRVDRLLLHRVHPEEAFLRGAVATGPSSFEAVALLPAAHPHYRGHTGPSRDRDPLLLLECARQAETYAAHAFYGVDTDARFVLRTWSATFDPAAPAGAEVRLTGTTSGARRVGDRLRGMTYDLELRAGDDRLGAVRMDVDHPSAAAYRMLRRRKHPGGLPSSDDLAPTPGHPVDPARVGRLRATDTLLQDVATTDGTVTAVLRVPVENPSLFDHAQDHVPAMVLMEAARQVAALATAAWGGPAADRTVLTALTATFVDYAELGPPLVLVADRPPGDDPVRITFTQAGAVVATARITMTAPLSPRGRRTCPAPRS</sequence>
<protein>
    <submittedName>
        <fullName evidence="3">AfsA-related hotdog domain-containing protein</fullName>
    </submittedName>
</protein>
<dbReference type="Pfam" id="PF03756">
    <property type="entry name" value="AfsA"/>
    <property type="match status" value="2"/>
</dbReference>
<dbReference type="EMBL" id="CP157762">
    <property type="protein sequence ID" value="XBP93477.1"/>
    <property type="molecule type" value="Genomic_DNA"/>
</dbReference>
<evidence type="ECO:0000259" key="1">
    <source>
        <dbReference type="Pfam" id="PF03756"/>
    </source>
</evidence>
<name>A0AAU8HC89_9ACTN</name>